<evidence type="ECO:0000256" key="1">
    <source>
        <dbReference type="SAM" id="MobiDB-lite"/>
    </source>
</evidence>
<dbReference type="Proteomes" id="UP001595821">
    <property type="component" value="Unassembled WGS sequence"/>
</dbReference>
<proteinExistence type="predicted"/>
<dbReference type="GeneID" id="71855378"/>
<dbReference type="Pfam" id="PF19121">
    <property type="entry name" value="DUF5805"/>
    <property type="match status" value="1"/>
</dbReference>
<comment type="caution">
    <text evidence="2">The sequence shown here is derived from an EMBL/GenBank/DDBJ whole genome shotgun (WGS) entry which is preliminary data.</text>
</comment>
<evidence type="ECO:0000313" key="2">
    <source>
        <dbReference type="EMBL" id="MFC4247061.1"/>
    </source>
</evidence>
<evidence type="ECO:0000313" key="3">
    <source>
        <dbReference type="Proteomes" id="UP001595821"/>
    </source>
</evidence>
<protein>
    <submittedName>
        <fullName evidence="2">DUF5805 domain-containing protein</fullName>
    </submittedName>
</protein>
<organism evidence="2 3">
    <name type="scientific">Natribaculum luteum</name>
    <dbReference type="NCBI Taxonomy" id="1586232"/>
    <lineage>
        <taxon>Archaea</taxon>
        <taxon>Methanobacteriati</taxon>
        <taxon>Methanobacteriota</taxon>
        <taxon>Stenosarchaea group</taxon>
        <taxon>Halobacteria</taxon>
        <taxon>Halobacteriales</taxon>
        <taxon>Natrialbaceae</taxon>
        <taxon>Natribaculum</taxon>
    </lineage>
</organism>
<dbReference type="RefSeq" id="WP_246969335.1">
    <property type="nucleotide sequence ID" value="NZ_CP095397.1"/>
</dbReference>
<dbReference type="InterPro" id="IPR043828">
    <property type="entry name" value="DUF5805"/>
</dbReference>
<feature type="region of interest" description="Disordered" evidence="1">
    <location>
        <begin position="47"/>
        <end position="68"/>
    </location>
</feature>
<accession>A0ABD5NYG1</accession>
<feature type="compositionally biased region" description="Polar residues" evidence="1">
    <location>
        <begin position="53"/>
        <end position="63"/>
    </location>
</feature>
<dbReference type="EMBL" id="JBHSDJ010000028">
    <property type="protein sequence ID" value="MFC4247061.1"/>
    <property type="molecule type" value="Genomic_DNA"/>
</dbReference>
<gene>
    <name evidence="2" type="ORF">ACFOZ7_08630</name>
</gene>
<reference evidence="2 3" key="1">
    <citation type="journal article" date="2014" name="Int. J. Syst. Evol. Microbiol.">
        <title>Complete genome sequence of Corynebacterium casei LMG S-19264T (=DSM 44701T), isolated from a smear-ripened cheese.</title>
        <authorList>
            <consortium name="US DOE Joint Genome Institute (JGI-PGF)"/>
            <person name="Walter F."/>
            <person name="Albersmeier A."/>
            <person name="Kalinowski J."/>
            <person name="Ruckert C."/>
        </authorList>
    </citation>
    <scope>NUCLEOTIDE SEQUENCE [LARGE SCALE GENOMIC DNA]</scope>
    <source>
        <strain evidence="2 3">IBRC-M 10912</strain>
    </source>
</reference>
<name>A0ABD5NYG1_9EURY</name>
<dbReference type="AlphaFoldDB" id="A0ABD5NYG1"/>
<sequence>MDDDRAVVKTYVPQYQKEEWADHADDFEMSQSEFVRTMVQAGRRDFEIPSTAGVESTGDQPTQPDGDGFEERIVTVLEQEGVLDWDGLVERLIEDVEADLDDALGRLQEDNRVQYRGREGGYVLTDHE</sequence>